<dbReference type="UniPathway" id="UPA00333">
    <property type="reaction ID" value="UER00454"/>
</dbReference>
<feature type="binding site" evidence="9">
    <location>
        <position position="171"/>
    </location>
    <ligand>
        <name>Zn(2+)</name>
        <dbReference type="ChEBI" id="CHEBI:29105"/>
        <label>2</label>
    </ligand>
</feature>
<gene>
    <name evidence="9 10" type="primary">kynB</name>
    <name evidence="10" type="ORF">GXN76_08915</name>
</gene>
<keyword evidence="6 9" id="KW-0823">Tryptophan catabolism</keyword>
<dbReference type="NCBIfam" id="TIGR03035">
    <property type="entry name" value="trp_arylform"/>
    <property type="match status" value="1"/>
</dbReference>
<organism evidence="10 11">
    <name type="scientific">Kroppenstedtia pulmonis</name>
    <dbReference type="NCBI Taxonomy" id="1380685"/>
    <lineage>
        <taxon>Bacteria</taxon>
        <taxon>Bacillati</taxon>
        <taxon>Bacillota</taxon>
        <taxon>Bacilli</taxon>
        <taxon>Bacillales</taxon>
        <taxon>Thermoactinomycetaceae</taxon>
        <taxon>Kroppenstedtia</taxon>
    </lineage>
</organism>
<evidence type="ECO:0000256" key="6">
    <source>
        <dbReference type="ARBA" id="ARBA00023079"/>
    </source>
</evidence>
<comment type="catalytic activity">
    <reaction evidence="7 9">
        <text>N-formyl-L-kynurenine + H2O = L-kynurenine + formate + H(+)</text>
        <dbReference type="Rhea" id="RHEA:13009"/>
        <dbReference type="ChEBI" id="CHEBI:15377"/>
        <dbReference type="ChEBI" id="CHEBI:15378"/>
        <dbReference type="ChEBI" id="CHEBI:15740"/>
        <dbReference type="ChEBI" id="CHEBI:57959"/>
        <dbReference type="ChEBI" id="CHEBI:58629"/>
        <dbReference type="EC" id="3.5.1.9"/>
    </reaction>
</comment>
<dbReference type="FunFam" id="3.50.30.50:FF:000001">
    <property type="entry name" value="Kynurenine formamidase"/>
    <property type="match status" value="1"/>
</dbReference>
<comment type="pathway">
    <text evidence="8 9">Amino-acid degradation; L-tryptophan degradation via kynurenine pathway; L-kynurenine from L-tryptophan: step 2/2.</text>
</comment>
<dbReference type="SUPFAM" id="SSF102198">
    <property type="entry name" value="Putative cyclase"/>
    <property type="match status" value="1"/>
</dbReference>
<dbReference type="Proteomes" id="UP000503088">
    <property type="component" value="Chromosome"/>
</dbReference>
<keyword evidence="5 9" id="KW-0862">Zinc</keyword>
<evidence type="ECO:0000256" key="1">
    <source>
        <dbReference type="ARBA" id="ARBA00002204"/>
    </source>
</evidence>
<evidence type="ECO:0000256" key="2">
    <source>
        <dbReference type="ARBA" id="ARBA00011738"/>
    </source>
</evidence>
<comment type="subunit">
    <text evidence="2 9">Homodimer.</text>
</comment>
<dbReference type="EC" id="3.5.1.9" evidence="9"/>
<evidence type="ECO:0000256" key="4">
    <source>
        <dbReference type="ARBA" id="ARBA00022801"/>
    </source>
</evidence>
<evidence type="ECO:0000256" key="9">
    <source>
        <dbReference type="HAMAP-Rule" id="MF_01969"/>
    </source>
</evidence>
<dbReference type="EMBL" id="CP048104">
    <property type="protein sequence ID" value="QKG85979.1"/>
    <property type="molecule type" value="Genomic_DNA"/>
</dbReference>
<dbReference type="GO" id="GO:0008270">
    <property type="term" value="F:zinc ion binding"/>
    <property type="evidence" value="ECO:0007669"/>
    <property type="project" value="UniProtKB-UniRule"/>
</dbReference>
<dbReference type="PANTHER" id="PTHR31118:SF32">
    <property type="entry name" value="KYNURENINE FORMAMIDASE"/>
    <property type="match status" value="1"/>
</dbReference>
<comment type="function">
    <text evidence="1 9">Catalyzes the hydrolysis of N-formyl-L-kynurenine to L-kynurenine, the second step in the kynurenine pathway of tryptophan degradation.</text>
</comment>
<keyword evidence="3 9" id="KW-0479">Metal-binding</keyword>
<dbReference type="Pfam" id="PF04199">
    <property type="entry name" value="Cyclase"/>
    <property type="match status" value="1"/>
</dbReference>
<comment type="cofactor">
    <cofactor evidence="9">
        <name>Zn(2+)</name>
        <dbReference type="ChEBI" id="CHEBI:29105"/>
    </cofactor>
    <text evidence="9">Binds 2 zinc ions per subunit.</text>
</comment>
<sequence length="207" mass="22868">MMKWMDISQPLTNGMPGWPGDTPFTFELSCTKEESGSVNVGKLTLSTHTGTHIDAPYHFDNKGQRVLQLEPDRYVGIARVIYLPDANAIGPDELKGVELKGVSRLLIRTDTWLDRSRFPEKIPPLKPEVALYLAAQGVKLIGLDLPSVDPLDSKTLLTHHALHQEDIHILEGVVLDQVQPGDYELIALPLPLVDADGSPVRAMLRPL</sequence>
<dbReference type="GO" id="GO:0004328">
    <property type="term" value="F:formamidase activity"/>
    <property type="evidence" value="ECO:0007669"/>
    <property type="project" value="InterPro"/>
</dbReference>
<proteinExistence type="inferred from homology"/>
<dbReference type="GO" id="GO:0004061">
    <property type="term" value="F:arylformamidase activity"/>
    <property type="evidence" value="ECO:0007669"/>
    <property type="project" value="UniProtKB-UniRule"/>
</dbReference>
<dbReference type="InterPro" id="IPR017484">
    <property type="entry name" value="Kynurenine_formamidase_bac"/>
</dbReference>
<feature type="binding site" evidence="9">
    <location>
        <position position="18"/>
    </location>
    <ligand>
        <name>substrate</name>
    </ligand>
</feature>
<reference evidence="10 11" key="1">
    <citation type="submission" date="2020-01" db="EMBL/GenBank/DDBJ databases">
        <authorList>
            <person name="Gulvik C.A."/>
            <person name="Batra D.G."/>
        </authorList>
    </citation>
    <scope>NUCLEOTIDE SEQUENCE [LARGE SCALE GENOMIC DNA]</scope>
    <source>
        <strain evidence="10 11">W9323</strain>
    </source>
</reference>
<name>A0A7D3XKW5_9BACL</name>
<dbReference type="AlphaFoldDB" id="A0A7D3XKW5"/>
<dbReference type="InterPro" id="IPR007325">
    <property type="entry name" value="KFase/CYL"/>
</dbReference>
<dbReference type="GO" id="GO:0019441">
    <property type="term" value="P:L-tryptophan catabolic process to kynurenine"/>
    <property type="evidence" value="ECO:0007669"/>
    <property type="project" value="UniProtKB-UniRule"/>
</dbReference>
<evidence type="ECO:0000313" key="10">
    <source>
        <dbReference type="EMBL" id="QKG85979.1"/>
    </source>
</evidence>
<evidence type="ECO:0000313" key="11">
    <source>
        <dbReference type="Proteomes" id="UP000503088"/>
    </source>
</evidence>
<feature type="binding site" evidence="9">
    <location>
        <position position="52"/>
    </location>
    <ligand>
        <name>Zn(2+)</name>
        <dbReference type="ChEBI" id="CHEBI:29105"/>
        <label>1</label>
    </ligand>
</feature>
<protein>
    <recommendedName>
        <fullName evidence="9">Kynurenine formamidase</fullName>
        <shortName evidence="9">KFA</shortName>
        <shortName evidence="9">KFase</shortName>
        <ecNumber evidence="9">3.5.1.9</ecNumber>
    </recommendedName>
    <alternativeName>
        <fullName evidence="9">Arylformamidase</fullName>
    </alternativeName>
    <alternativeName>
        <fullName evidence="9">N-formylkynurenine formamidase</fullName>
        <shortName evidence="9">FKF</shortName>
    </alternativeName>
</protein>
<evidence type="ECO:0000256" key="8">
    <source>
        <dbReference type="ARBA" id="ARBA00060547"/>
    </source>
</evidence>
<feature type="active site" description="Proton donor/acceptor" evidence="9">
    <location>
        <position position="58"/>
    </location>
</feature>
<keyword evidence="4 9" id="KW-0378">Hydrolase</keyword>
<feature type="binding site" evidence="9">
    <location>
        <position position="171"/>
    </location>
    <ligand>
        <name>Zn(2+)</name>
        <dbReference type="ChEBI" id="CHEBI:29105"/>
        <label>1</label>
    </ligand>
</feature>
<feature type="binding site" evidence="9">
    <location>
        <position position="54"/>
    </location>
    <ligand>
        <name>Zn(2+)</name>
        <dbReference type="ChEBI" id="CHEBI:29105"/>
        <label>1</label>
    </ligand>
</feature>
<dbReference type="InterPro" id="IPR037175">
    <property type="entry name" value="KFase_sf"/>
</dbReference>
<feature type="binding site" evidence="9">
    <location>
        <position position="54"/>
    </location>
    <ligand>
        <name>Zn(2+)</name>
        <dbReference type="ChEBI" id="CHEBI:29105"/>
        <label>2</label>
    </ligand>
</feature>
<comment type="similarity">
    <text evidence="9">Belongs to the Cyclase 1 superfamily. KynB family.</text>
</comment>
<feature type="binding site" evidence="9">
    <location>
        <position position="159"/>
    </location>
    <ligand>
        <name>Zn(2+)</name>
        <dbReference type="ChEBI" id="CHEBI:29105"/>
        <label>2</label>
    </ligand>
</feature>
<feature type="binding site" evidence="9">
    <location>
        <position position="48"/>
    </location>
    <ligand>
        <name>Zn(2+)</name>
        <dbReference type="ChEBI" id="CHEBI:29105"/>
        <label>1</label>
    </ligand>
</feature>
<dbReference type="HAMAP" id="MF_01969">
    <property type="entry name" value="KynB"/>
    <property type="match status" value="1"/>
</dbReference>
<evidence type="ECO:0000256" key="7">
    <source>
        <dbReference type="ARBA" id="ARBA00048496"/>
    </source>
</evidence>
<dbReference type="KEGG" id="kpul:GXN76_08915"/>
<keyword evidence="11" id="KW-1185">Reference proteome</keyword>
<evidence type="ECO:0000256" key="5">
    <source>
        <dbReference type="ARBA" id="ARBA00022833"/>
    </source>
</evidence>
<evidence type="ECO:0000256" key="3">
    <source>
        <dbReference type="ARBA" id="ARBA00022723"/>
    </source>
</evidence>
<dbReference type="PANTHER" id="PTHR31118">
    <property type="entry name" value="CYCLASE-LIKE PROTEIN 2"/>
    <property type="match status" value="1"/>
</dbReference>
<accession>A0A7D3XKW5</accession>
<dbReference type="Gene3D" id="3.50.30.50">
    <property type="entry name" value="Putative cyclase"/>
    <property type="match status" value="1"/>
</dbReference>